<dbReference type="Pfam" id="PF25597">
    <property type="entry name" value="SH3_retrovirus"/>
    <property type="match status" value="1"/>
</dbReference>
<dbReference type="SUPFAM" id="SSF53098">
    <property type="entry name" value="Ribonuclease H-like"/>
    <property type="match status" value="1"/>
</dbReference>
<dbReference type="PROSITE" id="PS50994">
    <property type="entry name" value="INTEGRASE"/>
    <property type="match status" value="1"/>
</dbReference>
<comment type="caution">
    <text evidence="3">The sequence shown here is derived from an EMBL/GenBank/DDBJ whole genome shotgun (WGS) entry which is preliminary data.</text>
</comment>
<gene>
    <name evidence="3" type="ORF">Tco_1113885</name>
</gene>
<reference evidence="3" key="1">
    <citation type="journal article" date="2022" name="Int. J. Mol. Sci.">
        <title>Draft Genome of Tanacetum Coccineum: Genomic Comparison of Closely Related Tanacetum-Family Plants.</title>
        <authorList>
            <person name="Yamashiro T."/>
            <person name="Shiraishi A."/>
            <person name="Nakayama K."/>
            <person name="Satake H."/>
        </authorList>
    </citation>
    <scope>NUCLEOTIDE SEQUENCE</scope>
</reference>
<evidence type="ECO:0000259" key="2">
    <source>
        <dbReference type="PROSITE" id="PS50994"/>
    </source>
</evidence>
<organism evidence="3 4">
    <name type="scientific">Tanacetum coccineum</name>
    <dbReference type="NCBI Taxonomy" id="301880"/>
    <lineage>
        <taxon>Eukaryota</taxon>
        <taxon>Viridiplantae</taxon>
        <taxon>Streptophyta</taxon>
        <taxon>Embryophyta</taxon>
        <taxon>Tracheophyta</taxon>
        <taxon>Spermatophyta</taxon>
        <taxon>Magnoliopsida</taxon>
        <taxon>eudicotyledons</taxon>
        <taxon>Gunneridae</taxon>
        <taxon>Pentapetalae</taxon>
        <taxon>asterids</taxon>
        <taxon>campanulids</taxon>
        <taxon>Asterales</taxon>
        <taxon>Asteraceae</taxon>
        <taxon>Asteroideae</taxon>
        <taxon>Anthemideae</taxon>
        <taxon>Anthemidinae</taxon>
        <taxon>Tanacetum</taxon>
    </lineage>
</organism>
<dbReference type="Gene3D" id="3.30.420.10">
    <property type="entry name" value="Ribonuclease H-like superfamily/Ribonuclease H"/>
    <property type="match status" value="1"/>
</dbReference>
<keyword evidence="4" id="KW-1185">Reference proteome</keyword>
<feature type="region of interest" description="Disordered" evidence="1">
    <location>
        <begin position="299"/>
        <end position="338"/>
    </location>
</feature>
<feature type="compositionally biased region" description="Polar residues" evidence="1">
    <location>
        <begin position="359"/>
        <end position="395"/>
    </location>
</feature>
<dbReference type="EMBL" id="BQNB010021165">
    <property type="protein sequence ID" value="GJU03547.1"/>
    <property type="molecule type" value="Genomic_DNA"/>
</dbReference>
<proteinExistence type="predicted"/>
<feature type="region of interest" description="Disordered" evidence="1">
    <location>
        <begin position="359"/>
        <end position="399"/>
    </location>
</feature>
<dbReference type="InterPro" id="IPR025724">
    <property type="entry name" value="GAG-pre-integrase_dom"/>
</dbReference>
<feature type="domain" description="Integrase catalytic" evidence="2">
    <location>
        <begin position="62"/>
        <end position="228"/>
    </location>
</feature>
<feature type="compositionally biased region" description="Polar residues" evidence="1">
    <location>
        <begin position="299"/>
        <end position="308"/>
    </location>
</feature>
<evidence type="ECO:0000313" key="3">
    <source>
        <dbReference type="EMBL" id="GJU03547.1"/>
    </source>
</evidence>
<sequence>GNDLLTGNRGTDLYTISLQETTSSTPICLMAKASPTQAWLWHRRLSHLNFDYINLLSKKDVVIGLPKLNSKGRLNLLHMDLCGPMRVASINGKKYILDETWTLFLRSKDETPKVLKDFLMMIQRNLQALVIFVRTDRGTEFLNKTLNAFFKEEGIEHQTSTPRTPKQNGIVERRNCTLVEAARTMLSASKLPLFFWAEAIATACYTQNRSIIIPTHEKTAYHIINDRKPSIKHLHIFGCTCYLTRDGENLDKMKEKGDPCILVGYSTQSKGYRVYNKRTRLIVESIHLRFDEIKEMSETSVANDTSGLVPQRQKASDYDNPDPAPELQNVSPSADTTVPSQQELDLLFGPLYDEFFNDGTSRVNKSSSPTDNSAPQDTHPSTNIHPTSEPSTPTNVHAEENNDNQAEFTNPFCTPVQENAESSSRNIGYAAYHLTNVNELHSNSYRM</sequence>
<evidence type="ECO:0000313" key="4">
    <source>
        <dbReference type="Proteomes" id="UP001151760"/>
    </source>
</evidence>
<dbReference type="PANTHER" id="PTHR42648:SF18">
    <property type="entry name" value="RETROTRANSPOSON, UNCLASSIFIED-LIKE PROTEIN"/>
    <property type="match status" value="1"/>
</dbReference>
<name>A0ABQ5ITI3_9ASTR</name>
<dbReference type="PANTHER" id="PTHR42648">
    <property type="entry name" value="TRANSPOSASE, PUTATIVE-RELATED"/>
    <property type="match status" value="1"/>
</dbReference>
<accession>A0ABQ5ITI3</accession>
<dbReference type="InterPro" id="IPR012337">
    <property type="entry name" value="RNaseH-like_sf"/>
</dbReference>
<dbReference type="Proteomes" id="UP001151760">
    <property type="component" value="Unassembled WGS sequence"/>
</dbReference>
<feature type="compositionally biased region" description="Polar residues" evidence="1">
    <location>
        <begin position="328"/>
        <end position="338"/>
    </location>
</feature>
<dbReference type="InterPro" id="IPR039537">
    <property type="entry name" value="Retrotran_Ty1/copia-like"/>
</dbReference>
<evidence type="ECO:0000256" key="1">
    <source>
        <dbReference type="SAM" id="MobiDB-lite"/>
    </source>
</evidence>
<feature type="non-terminal residue" evidence="3">
    <location>
        <position position="1"/>
    </location>
</feature>
<protein>
    <submittedName>
        <fullName evidence="3">Retrovirus-related pol polyprotein from transposon TNT 1-94</fullName>
    </submittedName>
</protein>
<reference evidence="3" key="2">
    <citation type="submission" date="2022-01" db="EMBL/GenBank/DDBJ databases">
        <authorList>
            <person name="Yamashiro T."/>
            <person name="Shiraishi A."/>
            <person name="Satake H."/>
            <person name="Nakayama K."/>
        </authorList>
    </citation>
    <scope>NUCLEOTIDE SEQUENCE</scope>
</reference>
<dbReference type="InterPro" id="IPR036397">
    <property type="entry name" value="RNaseH_sf"/>
</dbReference>
<dbReference type="InterPro" id="IPR057670">
    <property type="entry name" value="SH3_retrovirus"/>
</dbReference>
<dbReference type="Pfam" id="PF13976">
    <property type="entry name" value="gag_pre-integrs"/>
    <property type="match status" value="1"/>
</dbReference>
<dbReference type="InterPro" id="IPR001584">
    <property type="entry name" value="Integrase_cat-core"/>
</dbReference>